<dbReference type="AlphaFoldDB" id="A0A191V0Y2"/>
<dbReference type="EMBL" id="CP015866">
    <property type="protein sequence ID" value="ANJ08568.1"/>
    <property type="molecule type" value="Genomic_DNA"/>
</dbReference>
<dbReference type="InterPro" id="IPR042070">
    <property type="entry name" value="PucR_C-HTH_sf"/>
</dbReference>
<protein>
    <submittedName>
        <fullName evidence="5">Uncharacterized protein</fullName>
    </submittedName>
</protein>
<dbReference type="RefSeq" id="WP_064728935.1">
    <property type="nucleotide sequence ID" value="NZ_BMRX01000001.1"/>
</dbReference>
<comment type="similarity">
    <text evidence="1">Belongs to the CdaR family.</text>
</comment>
<accession>A0A191V0Y2</accession>
<organism evidence="5 6">
    <name type="scientific">Streptomyces parvulus</name>
    <dbReference type="NCBI Taxonomy" id="146923"/>
    <lineage>
        <taxon>Bacteria</taxon>
        <taxon>Bacillati</taxon>
        <taxon>Actinomycetota</taxon>
        <taxon>Actinomycetes</taxon>
        <taxon>Kitasatosporales</taxon>
        <taxon>Streptomycetaceae</taxon>
        <taxon>Streptomyces</taxon>
    </lineage>
</organism>
<dbReference type="Pfam" id="PF13556">
    <property type="entry name" value="HTH_30"/>
    <property type="match status" value="1"/>
</dbReference>
<dbReference type="InterPro" id="IPR025736">
    <property type="entry name" value="PucR_C-HTH_dom"/>
</dbReference>
<evidence type="ECO:0000256" key="1">
    <source>
        <dbReference type="ARBA" id="ARBA00006754"/>
    </source>
</evidence>
<evidence type="ECO:0000259" key="3">
    <source>
        <dbReference type="Pfam" id="PF13556"/>
    </source>
</evidence>
<dbReference type="Gene3D" id="1.10.10.2840">
    <property type="entry name" value="PucR C-terminal helix-turn-helix domain"/>
    <property type="match status" value="1"/>
</dbReference>
<feature type="domain" description="PucR C-terminal helix-turn-helix" evidence="3">
    <location>
        <begin position="440"/>
        <end position="497"/>
    </location>
</feature>
<dbReference type="PANTHER" id="PTHR33744:SF17">
    <property type="entry name" value="CONSERVED PROTEIN"/>
    <property type="match status" value="1"/>
</dbReference>
<feature type="domain" description="CdaR GGDEF-like" evidence="4">
    <location>
        <begin position="271"/>
        <end position="385"/>
    </location>
</feature>
<evidence type="ECO:0000313" key="5">
    <source>
        <dbReference type="EMBL" id="ANJ08568.1"/>
    </source>
</evidence>
<evidence type="ECO:0000259" key="2">
    <source>
        <dbReference type="Pfam" id="PF07905"/>
    </source>
</evidence>
<dbReference type="GeneID" id="91306635"/>
<gene>
    <name evidence="5" type="ORF">Spa2297_17240</name>
</gene>
<dbReference type="InterPro" id="IPR051448">
    <property type="entry name" value="CdaR-like_regulators"/>
</dbReference>
<dbReference type="KEGG" id="spav:Spa2297_17240"/>
<dbReference type="Pfam" id="PF17853">
    <property type="entry name" value="GGDEF_2"/>
    <property type="match status" value="1"/>
</dbReference>
<dbReference type="PANTHER" id="PTHR33744">
    <property type="entry name" value="CARBOHYDRATE DIACID REGULATOR"/>
    <property type="match status" value="1"/>
</dbReference>
<dbReference type="Pfam" id="PF07905">
    <property type="entry name" value="PucR"/>
    <property type="match status" value="1"/>
</dbReference>
<feature type="domain" description="Purine catabolism PurC-like" evidence="2">
    <location>
        <begin position="6"/>
        <end position="122"/>
    </location>
</feature>
<dbReference type="Proteomes" id="UP000078468">
    <property type="component" value="Chromosome"/>
</dbReference>
<dbReference type="InterPro" id="IPR041522">
    <property type="entry name" value="CdaR_GGDEF"/>
</dbReference>
<evidence type="ECO:0000259" key="4">
    <source>
        <dbReference type="Pfam" id="PF17853"/>
    </source>
</evidence>
<dbReference type="InterPro" id="IPR012914">
    <property type="entry name" value="PucR_dom"/>
</dbReference>
<name>A0A191V0Y2_9ACTN</name>
<sequence length="522" mass="53833">MHVAHLLQDASLGLRPLWSEEALLRREISGVTVTDLEDPARFVRPGEVVLSGLVWWSADGGPDRAERFVRGLRDAGAVALLAGEETHGSVPGDLVEACARHAMPVAGVPADVMFRAITDTVYLRQWGDLSRHHAGHDALPEHVRLLLNGLVAREAGPAEILAAAFPPDPPAAHLLTSAGRTVAATPGAGPAPVRVPAAGSDGGVTVAVDTDADVTPYERWWLHLPDAGAAPARLLHEITAVLGRCQEALVRRRRAVRRAADGLGAALTGDDAGEVAAAARACGLPAEGPYRVVAADAGARRGDLALGALAEAVGRTGPACAAVGRLPGGTAFAVLPEEAAAGLAPVWPPVCAAEPGTLVHAGLSAPSAGVAGLPGALAEARYALAAARTTAPATPALADATGLTSLDALLTGVPAEVRAAFSRSTLGPLLDPADASAAALLNTLEVFLAHDGSWARTAEALHLHVNTVHYRIRRIEHFTGRDLARLSDRLDLWAALLCRTEPDGGRPVPAPRRARPTTSSAR</sequence>
<reference evidence="5 6" key="1">
    <citation type="submission" date="2016-05" db="EMBL/GenBank/DDBJ databases">
        <title>Non-Contiguous Finished Genome Sequence of Streptomyces parvulus 2297 Integrated Site-Specifically with Actinophage R4.</title>
        <authorList>
            <person name="Nishizawa T."/>
            <person name="Miura T."/>
            <person name="Harada C."/>
            <person name="Guo Y."/>
            <person name="Narisawa K."/>
            <person name="Ohta H."/>
            <person name="Takahashi H."/>
            <person name="Shirai M."/>
        </authorList>
    </citation>
    <scope>NUCLEOTIDE SEQUENCE [LARGE SCALE GENOMIC DNA]</scope>
    <source>
        <strain evidence="5 6">2297</strain>
    </source>
</reference>
<evidence type="ECO:0000313" key="6">
    <source>
        <dbReference type="Proteomes" id="UP000078468"/>
    </source>
</evidence>
<proteinExistence type="inferred from homology"/>